<reference evidence="4" key="1">
    <citation type="journal article" date="2021" name="Nat. Commun.">
        <title>Genetic determinants of endophytism in the Arabidopsis root mycobiome.</title>
        <authorList>
            <person name="Mesny F."/>
            <person name="Miyauchi S."/>
            <person name="Thiergart T."/>
            <person name="Pickel B."/>
            <person name="Atanasova L."/>
            <person name="Karlsson M."/>
            <person name="Huettel B."/>
            <person name="Barry K.W."/>
            <person name="Haridas S."/>
            <person name="Chen C."/>
            <person name="Bauer D."/>
            <person name="Andreopoulos W."/>
            <person name="Pangilinan J."/>
            <person name="LaButti K."/>
            <person name="Riley R."/>
            <person name="Lipzen A."/>
            <person name="Clum A."/>
            <person name="Drula E."/>
            <person name="Henrissat B."/>
            <person name="Kohler A."/>
            <person name="Grigoriev I.V."/>
            <person name="Martin F.M."/>
            <person name="Hacquard S."/>
        </authorList>
    </citation>
    <scope>NUCLEOTIDE SEQUENCE</scope>
    <source>
        <strain evidence="4">MPI-CAGE-AT-0147</strain>
    </source>
</reference>
<protein>
    <recommendedName>
        <fullName evidence="3">WSC domain-containing protein</fullName>
    </recommendedName>
</protein>
<dbReference type="PROSITE" id="PS51212">
    <property type="entry name" value="WSC"/>
    <property type="match status" value="1"/>
</dbReference>
<evidence type="ECO:0000256" key="1">
    <source>
        <dbReference type="SAM" id="MobiDB-lite"/>
    </source>
</evidence>
<feature type="signal peptide" evidence="2">
    <location>
        <begin position="1"/>
        <end position="20"/>
    </location>
</feature>
<evidence type="ECO:0000313" key="5">
    <source>
        <dbReference type="Proteomes" id="UP000738349"/>
    </source>
</evidence>
<evidence type="ECO:0000259" key="3">
    <source>
        <dbReference type="PROSITE" id="PS51212"/>
    </source>
</evidence>
<dbReference type="Proteomes" id="UP000738349">
    <property type="component" value="Unassembled WGS sequence"/>
</dbReference>
<sequence length="236" mass="24258">MTGFGIVHAAFFFWVALVAGDNTVPTQPPATAPVYGQLTSHGCYGSLPASANGRSSIFLSSGSCWNDCKGKGKPVMITHLETCFCADTYPPLLALVDDDQCDYPCPGYDAEACGGENAYSVFNVGIKLMVDDGDASVSSSSTSASASISITSSTSSLVSASTDIASNTSSSNSASTNIANSTSSSDSSSITIAGTSSTPSVSTTTSSASRWTLTNGLDYKKMAIFVMSIQIFLNNI</sequence>
<accession>A0A9P9F5J7</accession>
<organism evidence="4 5">
    <name type="scientific">Dactylonectria macrodidyma</name>
    <dbReference type="NCBI Taxonomy" id="307937"/>
    <lineage>
        <taxon>Eukaryota</taxon>
        <taxon>Fungi</taxon>
        <taxon>Dikarya</taxon>
        <taxon>Ascomycota</taxon>
        <taxon>Pezizomycotina</taxon>
        <taxon>Sordariomycetes</taxon>
        <taxon>Hypocreomycetidae</taxon>
        <taxon>Hypocreales</taxon>
        <taxon>Nectriaceae</taxon>
        <taxon>Dactylonectria</taxon>
    </lineage>
</organism>
<dbReference type="SMART" id="SM00321">
    <property type="entry name" value="WSC"/>
    <property type="match status" value="1"/>
</dbReference>
<gene>
    <name evidence="4" type="ORF">EDB81DRAFT_791226</name>
</gene>
<dbReference type="InterPro" id="IPR002889">
    <property type="entry name" value="WSC_carb-bd"/>
</dbReference>
<dbReference type="EMBL" id="JAGMUV010000006">
    <property type="protein sequence ID" value="KAH7153349.1"/>
    <property type="molecule type" value="Genomic_DNA"/>
</dbReference>
<evidence type="ECO:0000256" key="2">
    <source>
        <dbReference type="SAM" id="SignalP"/>
    </source>
</evidence>
<dbReference type="AlphaFoldDB" id="A0A9P9F5J7"/>
<feature type="region of interest" description="Disordered" evidence="1">
    <location>
        <begin position="166"/>
        <end position="206"/>
    </location>
</feature>
<dbReference type="OrthoDB" id="2019572at2759"/>
<feature type="chain" id="PRO_5040219036" description="WSC domain-containing protein" evidence="2">
    <location>
        <begin position="21"/>
        <end position="236"/>
    </location>
</feature>
<name>A0A9P9F5J7_9HYPO</name>
<evidence type="ECO:0000313" key="4">
    <source>
        <dbReference type="EMBL" id="KAH7153349.1"/>
    </source>
</evidence>
<keyword evidence="5" id="KW-1185">Reference proteome</keyword>
<comment type="caution">
    <text evidence="4">The sequence shown here is derived from an EMBL/GenBank/DDBJ whole genome shotgun (WGS) entry which is preliminary data.</text>
</comment>
<feature type="domain" description="WSC" evidence="3">
    <location>
        <begin position="37"/>
        <end position="125"/>
    </location>
</feature>
<keyword evidence="2" id="KW-0732">Signal</keyword>
<proteinExistence type="predicted"/>
<dbReference type="Pfam" id="PF01822">
    <property type="entry name" value="WSC"/>
    <property type="match status" value="1"/>
</dbReference>